<protein>
    <recommendedName>
        <fullName evidence="6">L-lysine 6-oxidase</fullName>
    </recommendedName>
</protein>
<dbReference type="InterPro" id="IPR033798">
    <property type="entry name" value="LodA-like"/>
</dbReference>
<dbReference type="RefSeq" id="WP_345721170.1">
    <property type="nucleotide sequence ID" value="NZ_BAABRU010000004.1"/>
</dbReference>
<accession>A0ABP9WWQ3</accession>
<sequence>MACAEIVSVAIYPPVGFARVGNSPNEFFYGPEVLGAPQVDPDLFRDPSGAIKRQAARFRVYGLNSAGEVICELNQTNPDLQEIVWTAQLANQKAAWYEFIQALDIPASADGKIVSKRRNADVTKRDQLTIDGGTRSICGLNVNPQGAEAIYAFDQGTFFGKQVYLGELRTDEQGNLIVLGGRGHSASAHGKPLTTFADNDDWHDDTADGPIEAVVKLSDGRVLQATHAWVIVAPPDYAPGTNSIMTGYDLLFEVAMQLDPTLAPAKPRFSSEIYPLLSRFSQLQWVNAGFARSFGWGSPSDFNNPELIAHLGDPSAASEPLRQAVLAQMRSPSNPYIDPEGLPLFYGDAITLNTKTTDPQEWQAILPSQYRWLEQWANGDFIADGLPVVRSWEQLDPAEQAYNLTRAALDATLGGPFHPGCEFTWPLRHASMYVAPFRLKRRTSPEPDWGDTLDAATALAPNGMLYASDAGAITRWMAVPWQTDTSSCLSAYMGYAGTYLPTFWPARVPNDVLSQESYQIIMNPDATPEERAQAFAPTTRRKWLRGMVYTESIPPGHIPTVPAITKFTNEWDTVGIIIAQTGPEHSASFPQTLWVETGRKVETEAPQLTRSLAAEPDTDLVDSDLNWPQQRLKRGRKNAAEANND</sequence>
<dbReference type="Pfam" id="PF17990">
    <property type="entry name" value="LodA_N"/>
    <property type="match status" value="1"/>
</dbReference>
<name>A0ABP9WWQ3_9CHLR</name>
<dbReference type="Pfam" id="PF18417">
    <property type="entry name" value="LodA_C"/>
    <property type="match status" value="1"/>
</dbReference>
<evidence type="ECO:0000256" key="1">
    <source>
        <dbReference type="SAM" id="MobiDB-lite"/>
    </source>
</evidence>
<dbReference type="InterPro" id="IPR041173">
    <property type="entry name" value="LodA_C"/>
</dbReference>
<dbReference type="InterPro" id="IPR041168">
    <property type="entry name" value="LodA_N"/>
</dbReference>
<keyword evidence="5" id="KW-1185">Reference proteome</keyword>
<reference evidence="4 5" key="1">
    <citation type="submission" date="2024-02" db="EMBL/GenBank/DDBJ databases">
        <title>Herpetosiphon gulosus NBRC 112829.</title>
        <authorList>
            <person name="Ichikawa N."/>
            <person name="Katano-Makiyama Y."/>
            <person name="Hidaka K."/>
        </authorList>
    </citation>
    <scope>NUCLEOTIDE SEQUENCE [LARGE SCALE GENOMIC DNA]</scope>
    <source>
        <strain evidence="4 5">NBRC 112829</strain>
    </source>
</reference>
<evidence type="ECO:0000313" key="5">
    <source>
        <dbReference type="Proteomes" id="UP001428290"/>
    </source>
</evidence>
<evidence type="ECO:0000259" key="2">
    <source>
        <dbReference type="Pfam" id="PF17990"/>
    </source>
</evidence>
<dbReference type="EMBL" id="BAABRU010000004">
    <property type="protein sequence ID" value="GAA5527544.1"/>
    <property type="molecule type" value="Genomic_DNA"/>
</dbReference>
<dbReference type="CDD" id="cd14731">
    <property type="entry name" value="LodA_like_1"/>
    <property type="match status" value="1"/>
</dbReference>
<feature type="domain" description="L-lysine epsilon oxidase C-terminal" evidence="3">
    <location>
        <begin position="356"/>
        <end position="494"/>
    </location>
</feature>
<dbReference type="Proteomes" id="UP001428290">
    <property type="component" value="Unassembled WGS sequence"/>
</dbReference>
<proteinExistence type="predicted"/>
<feature type="domain" description="L-Lysine epsilon oxidase N-terminal" evidence="2">
    <location>
        <begin position="12"/>
        <end position="232"/>
    </location>
</feature>
<evidence type="ECO:0008006" key="6">
    <source>
        <dbReference type="Google" id="ProtNLM"/>
    </source>
</evidence>
<comment type="caution">
    <text evidence="4">The sequence shown here is derived from an EMBL/GenBank/DDBJ whole genome shotgun (WGS) entry which is preliminary data.</text>
</comment>
<evidence type="ECO:0000313" key="4">
    <source>
        <dbReference type="EMBL" id="GAA5527544.1"/>
    </source>
</evidence>
<feature type="region of interest" description="Disordered" evidence="1">
    <location>
        <begin position="614"/>
        <end position="645"/>
    </location>
</feature>
<gene>
    <name evidence="4" type="ORF">Hgul01_01331</name>
</gene>
<evidence type="ECO:0000259" key="3">
    <source>
        <dbReference type="Pfam" id="PF18417"/>
    </source>
</evidence>
<organism evidence="4 5">
    <name type="scientific">Herpetosiphon gulosus</name>
    <dbReference type="NCBI Taxonomy" id="1973496"/>
    <lineage>
        <taxon>Bacteria</taxon>
        <taxon>Bacillati</taxon>
        <taxon>Chloroflexota</taxon>
        <taxon>Chloroflexia</taxon>
        <taxon>Herpetosiphonales</taxon>
        <taxon>Herpetosiphonaceae</taxon>
        <taxon>Herpetosiphon</taxon>
    </lineage>
</organism>